<protein>
    <submittedName>
        <fullName evidence="1">Uncharacterized protein</fullName>
    </submittedName>
</protein>
<accession>A0ACC0Y6R2</accession>
<name>A0ACC0Y6R2_9ROSI</name>
<organism evidence="1 2">
    <name type="scientific">Pistacia integerrima</name>
    <dbReference type="NCBI Taxonomy" id="434235"/>
    <lineage>
        <taxon>Eukaryota</taxon>
        <taxon>Viridiplantae</taxon>
        <taxon>Streptophyta</taxon>
        <taxon>Embryophyta</taxon>
        <taxon>Tracheophyta</taxon>
        <taxon>Spermatophyta</taxon>
        <taxon>Magnoliopsida</taxon>
        <taxon>eudicotyledons</taxon>
        <taxon>Gunneridae</taxon>
        <taxon>Pentapetalae</taxon>
        <taxon>rosids</taxon>
        <taxon>malvids</taxon>
        <taxon>Sapindales</taxon>
        <taxon>Anacardiaceae</taxon>
        <taxon>Pistacia</taxon>
    </lineage>
</organism>
<evidence type="ECO:0000313" key="2">
    <source>
        <dbReference type="Proteomes" id="UP001163603"/>
    </source>
</evidence>
<proteinExistence type="predicted"/>
<dbReference type="EMBL" id="CM047743">
    <property type="protein sequence ID" value="KAJ0030669.1"/>
    <property type="molecule type" value="Genomic_DNA"/>
</dbReference>
<keyword evidence="2" id="KW-1185">Reference proteome</keyword>
<evidence type="ECO:0000313" key="1">
    <source>
        <dbReference type="EMBL" id="KAJ0030669.1"/>
    </source>
</evidence>
<comment type="caution">
    <text evidence="1">The sequence shown here is derived from an EMBL/GenBank/DDBJ whole genome shotgun (WGS) entry which is preliminary data.</text>
</comment>
<gene>
    <name evidence="1" type="ORF">Pint_13872</name>
</gene>
<dbReference type="Proteomes" id="UP001163603">
    <property type="component" value="Chromosome 8"/>
</dbReference>
<sequence length="51" mass="5654">MERVRLKVRRKEAVTSFACGNNQRPSVVLSVASACDACCKSVKRTLSHGRF</sequence>
<reference evidence="2" key="1">
    <citation type="journal article" date="2023" name="G3 (Bethesda)">
        <title>Genome assembly and association tests identify interacting loci associated with vigor, precocity, and sex in interspecific pistachio rootstocks.</title>
        <authorList>
            <person name="Palmer W."/>
            <person name="Jacygrad E."/>
            <person name="Sagayaradj S."/>
            <person name="Cavanaugh K."/>
            <person name="Han R."/>
            <person name="Bertier L."/>
            <person name="Beede B."/>
            <person name="Kafkas S."/>
            <person name="Golino D."/>
            <person name="Preece J."/>
            <person name="Michelmore R."/>
        </authorList>
    </citation>
    <scope>NUCLEOTIDE SEQUENCE [LARGE SCALE GENOMIC DNA]</scope>
</reference>